<feature type="region of interest" description="Disordered" evidence="10">
    <location>
        <begin position="47"/>
        <end position="106"/>
    </location>
</feature>
<dbReference type="GO" id="GO:0043015">
    <property type="term" value="F:gamma-tubulin binding"/>
    <property type="evidence" value="ECO:0007669"/>
    <property type="project" value="InterPro"/>
</dbReference>
<feature type="compositionally biased region" description="Basic and acidic residues" evidence="10">
    <location>
        <begin position="83"/>
        <end position="106"/>
    </location>
</feature>
<comment type="caution">
    <text evidence="11">The sequence shown here is derived from an EMBL/GenBank/DDBJ whole genome shotgun (WGS) entry which is preliminary data.</text>
</comment>
<evidence type="ECO:0000256" key="7">
    <source>
        <dbReference type="ARBA" id="ARBA00023212"/>
    </source>
</evidence>
<feature type="coiled-coil region" evidence="9">
    <location>
        <begin position="541"/>
        <end position="575"/>
    </location>
</feature>
<feature type="region of interest" description="Disordered" evidence="10">
    <location>
        <begin position="311"/>
        <end position="334"/>
    </location>
</feature>
<feature type="region of interest" description="Disordered" evidence="10">
    <location>
        <begin position="196"/>
        <end position="217"/>
    </location>
</feature>
<keyword evidence="6 9" id="KW-0175">Coiled coil</keyword>
<comment type="subcellular location">
    <subcellularLocation>
        <location evidence="1">Cytoplasm</location>
        <location evidence="1">Cytoskeleton</location>
        <location evidence="1">Microtubule organizing center</location>
        <location evidence="1">Centrosome</location>
    </subcellularLocation>
</comment>
<accession>A0AAV0UKE5</accession>
<comment type="function">
    <text evidence="8">Plays a role in the organization of both preexisting and nascent microtubules in interphase cells. During mitosis, required for the organization and orientation of the mitotic spindle.</text>
</comment>
<name>A0AAV0UKE5_HYABA</name>
<evidence type="ECO:0000256" key="1">
    <source>
        <dbReference type="ARBA" id="ARBA00004300"/>
    </source>
</evidence>
<evidence type="ECO:0000313" key="12">
    <source>
        <dbReference type="Proteomes" id="UP001162031"/>
    </source>
</evidence>
<evidence type="ECO:0000256" key="9">
    <source>
        <dbReference type="SAM" id="Coils"/>
    </source>
</evidence>
<comment type="subunit">
    <text evidence="2">Directly interacts with tubulin-gamma; this interaction determines centrosomal localization.</text>
</comment>
<feature type="coiled-coil region" evidence="9">
    <location>
        <begin position="692"/>
        <end position="719"/>
    </location>
</feature>
<dbReference type="PANTHER" id="PTHR14594:SF1">
    <property type="entry name" value="CENTROSOMAL PROTEIN OF 70 KDA"/>
    <property type="match status" value="1"/>
</dbReference>
<feature type="compositionally biased region" description="Low complexity" evidence="10">
    <location>
        <begin position="160"/>
        <end position="171"/>
    </location>
</feature>
<dbReference type="EMBL" id="CANTFL010001311">
    <property type="protein sequence ID" value="CAI5736245.1"/>
    <property type="molecule type" value="Genomic_DNA"/>
</dbReference>
<evidence type="ECO:0000256" key="10">
    <source>
        <dbReference type="SAM" id="MobiDB-lite"/>
    </source>
</evidence>
<feature type="compositionally biased region" description="Low complexity" evidence="10">
    <location>
        <begin position="55"/>
        <end position="66"/>
    </location>
</feature>
<dbReference type="GO" id="GO:0070507">
    <property type="term" value="P:regulation of microtubule cytoskeleton organization"/>
    <property type="evidence" value="ECO:0007669"/>
    <property type="project" value="InterPro"/>
</dbReference>
<evidence type="ECO:0000313" key="11">
    <source>
        <dbReference type="EMBL" id="CAI5736245.1"/>
    </source>
</evidence>
<evidence type="ECO:0000256" key="6">
    <source>
        <dbReference type="ARBA" id="ARBA00023054"/>
    </source>
</evidence>
<evidence type="ECO:0000256" key="5">
    <source>
        <dbReference type="ARBA" id="ARBA00022803"/>
    </source>
</evidence>
<evidence type="ECO:0000256" key="4">
    <source>
        <dbReference type="ARBA" id="ARBA00022490"/>
    </source>
</evidence>
<feature type="compositionally biased region" description="Basic and acidic residues" evidence="10">
    <location>
        <begin position="317"/>
        <end position="327"/>
    </location>
</feature>
<proteinExistence type="predicted"/>
<feature type="compositionally biased region" description="Low complexity" evidence="10">
    <location>
        <begin position="196"/>
        <end position="210"/>
    </location>
</feature>
<organism evidence="11 12">
    <name type="scientific">Hyaloperonospora brassicae</name>
    <name type="common">Brassica downy mildew</name>
    <name type="synonym">Peronospora brassicae</name>
    <dbReference type="NCBI Taxonomy" id="162125"/>
    <lineage>
        <taxon>Eukaryota</taxon>
        <taxon>Sar</taxon>
        <taxon>Stramenopiles</taxon>
        <taxon>Oomycota</taxon>
        <taxon>Peronosporomycetes</taxon>
        <taxon>Peronosporales</taxon>
        <taxon>Peronosporaceae</taxon>
        <taxon>Hyaloperonospora</taxon>
    </lineage>
</organism>
<keyword evidence="7" id="KW-0206">Cytoskeleton</keyword>
<dbReference type="InterPro" id="IPR037692">
    <property type="entry name" value="CEP70"/>
</dbReference>
<sequence length="1094" mass="123196">MDDERLSSVDQFLRENGFSISDSALAIASLSDDDILDDDLLLSAADAYPTPSGCSRRSSSSSSSSSNATDPPRFMLLDDESLLTERQDDERLSGDRTSERPEDDGAVRFARHEHEAPAEAELLDQSSGMERYEFILSSSAAAAAAASHGNGTQAMDNARSRLPSSVASSSSQPRGDDNDDGACVAMVSEASSASLPSSRPLLWRSCPSRSSGDRELDDELNDALGVSSVVKNGAERLGLLMERSRQEEAEEQNGASGVGSGPSMCHSRSPKVERALFTDVEVDAAQIGNSSDRNESGARLESVDVKCKSRRNTRSSGCREDAQKSDVNDYASDECETTNCGERRKREDAANLDEGAWNGLNDLLRRNGLSALRFRRVGSEAVPEQESLFSVIHDFGVQLEWKNKTIEDLLLTSQHNSRVRSRLERKQQCVVKKNEEAQKALEKAKAEIQRLEALQKKERESTEVLSRKLKTSCLRLQQQLKASEHRVKAKEIVVDRMQAKLQLQADNETMKRARDRHAFRNLQNRDPRRANLRDTQTLETISVYEAQREQMEEEIDDLKSQVAALNIELRDKDNHIARQSSAFAKHQPAVWEQDPDERHTGHFSGFTSPAHNVHCRSSSVASDEAMLEQLEAARCEQELAATKLRRREVAMMKKIAMIERELLASRETVGELKTENANLKLELKSRPSIRDYRCSQRRTDQLERQIEETKVALEEAVELNGLRKNSEVKKCMEHDRVNCRSQRNRLDKFSRESVVEVMKHICRVLHLSDIALIVPSIEKLCSVVAAVPRMEKFIRDVCRLVSLHSEDNGEAACHFSSSTKLEQVLPTLQVWVEERRKLHALEKFKTSIIAEIGRRTVESTVFNDEEGSSRDENAPSDSTALSYIVHVVSELVELEKSVMYNRDTRVLAAGQVERHPKDRINQIVRHFAYLFQVRNVEGILPTMNETYLLVNEMKNFVHAVRDILHLKKGSSLVHCLDVIRERLQKSAVDTIRVRAKEPSSDDAEQDYASDDSSLNFVVEKYRPSAHDKNSGSSLAGVREVREMSILIRDLQRELGATAMDDILPRTQRLMELLRQSIYDAGGEDDDEEYERSVY</sequence>
<gene>
    <name evidence="11" type="ORF">HBR001_LOCUS6766</name>
</gene>
<keyword evidence="12" id="KW-1185">Reference proteome</keyword>
<feature type="coiled-coil region" evidence="9">
    <location>
        <begin position="427"/>
        <end position="461"/>
    </location>
</feature>
<evidence type="ECO:0000256" key="2">
    <source>
        <dbReference type="ARBA" id="ARBA00011832"/>
    </source>
</evidence>
<protein>
    <recommendedName>
        <fullName evidence="3">Centrosomal protein of 70 kDa</fullName>
    </recommendedName>
</protein>
<dbReference type="GO" id="GO:0060271">
    <property type="term" value="P:cilium assembly"/>
    <property type="evidence" value="ECO:0007669"/>
    <property type="project" value="InterPro"/>
</dbReference>
<keyword evidence="5" id="KW-0802">TPR repeat</keyword>
<dbReference type="GO" id="GO:0005813">
    <property type="term" value="C:centrosome"/>
    <property type="evidence" value="ECO:0007669"/>
    <property type="project" value="UniProtKB-SubCell"/>
</dbReference>
<feature type="region of interest" description="Disordered" evidence="10">
    <location>
        <begin position="244"/>
        <end position="269"/>
    </location>
</feature>
<keyword evidence="4" id="KW-0963">Cytoplasm</keyword>
<evidence type="ECO:0000256" key="8">
    <source>
        <dbReference type="ARBA" id="ARBA00025273"/>
    </source>
</evidence>
<feature type="region of interest" description="Disordered" evidence="10">
    <location>
        <begin position="147"/>
        <end position="182"/>
    </location>
</feature>
<dbReference type="PANTHER" id="PTHR14594">
    <property type="entry name" value="CENTROSOMAL PROTEIN OF 70 KDA"/>
    <property type="match status" value="1"/>
</dbReference>
<reference evidence="11" key="1">
    <citation type="submission" date="2022-12" db="EMBL/GenBank/DDBJ databases">
        <authorList>
            <person name="Webb A."/>
        </authorList>
    </citation>
    <scope>NUCLEOTIDE SEQUENCE</scope>
    <source>
        <strain evidence="11">Hp1</strain>
    </source>
</reference>
<dbReference type="AlphaFoldDB" id="A0AAV0UKE5"/>
<dbReference type="Proteomes" id="UP001162031">
    <property type="component" value="Unassembled WGS sequence"/>
</dbReference>
<evidence type="ECO:0000256" key="3">
    <source>
        <dbReference type="ARBA" id="ARBA00018408"/>
    </source>
</evidence>